<organism evidence="4 5">
    <name type="scientific">Motilimonas cestriensis</name>
    <dbReference type="NCBI Taxonomy" id="2742685"/>
    <lineage>
        <taxon>Bacteria</taxon>
        <taxon>Pseudomonadati</taxon>
        <taxon>Pseudomonadota</taxon>
        <taxon>Gammaproteobacteria</taxon>
        <taxon>Alteromonadales</taxon>
        <taxon>Alteromonadales genera incertae sedis</taxon>
        <taxon>Motilimonas</taxon>
    </lineage>
</organism>
<feature type="domain" description="EAL" evidence="2">
    <location>
        <begin position="340"/>
        <end position="593"/>
    </location>
</feature>
<dbReference type="Pfam" id="PF00563">
    <property type="entry name" value="EAL"/>
    <property type="match status" value="1"/>
</dbReference>
<dbReference type="InterPro" id="IPR000160">
    <property type="entry name" value="GGDEF_dom"/>
</dbReference>
<dbReference type="Pfam" id="PF00990">
    <property type="entry name" value="GGDEF"/>
    <property type="match status" value="1"/>
</dbReference>
<feature type="transmembrane region" description="Helical" evidence="1">
    <location>
        <begin position="12"/>
        <end position="33"/>
    </location>
</feature>
<reference evidence="4 5" key="1">
    <citation type="journal article" date="2022" name="Environ. Microbiol. Rep.">
        <title>Eco-phylogenetic analyses reveal divergent evolution of vitamin B12 metabolism in the marine bacterial family 'Psychromonadaceae'.</title>
        <authorList>
            <person name="Jin X."/>
            <person name="Yang Y."/>
            <person name="Cao H."/>
            <person name="Gao B."/>
            <person name="Zhao Z."/>
        </authorList>
    </citation>
    <scope>NUCLEOTIDE SEQUENCE [LARGE SCALE GENOMIC DNA]</scope>
    <source>
        <strain evidence="4 5">MKS20</strain>
    </source>
</reference>
<dbReference type="NCBIfam" id="TIGR00254">
    <property type="entry name" value="GGDEF"/>
    <property type="match status" value="1"/>
</dbReference>
<dbReference type="Gene3D" id="3.20.20.450">
    <property type="entry name" value="EAL domain"/>
    <property type="match status" value="1"/>
</dbReference>
<dbReference type="InterPro" id="IPR029787">
    <property type="entry name" value="Nucleotide_cyclase"/>
</dbReference>
<evidence type="ECO:0000313" key="4">
    <source>
        <dbReference type="EMBL" id="MCE2593276.1"/>
    </source>
</evidence>
<dbReference type="PANTHER" id="PTHR44757:SF2">
    <property type="entry name" value="BIOFILM ARCHITECTURE MAINTENANCE PROTEIN MBAA"/>
    <property type="match status" value="1"/>
</dbReference>
<feature type="transmembrane region" description="Helical" evidence="1">
    <location>
        <begin position="66"/>
        <end position="85"/>
    </location>
</feature>
<keyword evidence="5" id="KW-1185">Reference proteome</keyword>
<dbReference type="SUPFAM" id="SSF55073">
    <property type="entry name" value="Nucleotide cyclase"/>
    <property type="match status" value="1"/>
</dbReference>
<protein>
    <submittedName>
        <fullName evidence="4">Bifunctional diguanylate cyclase/phosphodiesterase</fullName>
    </submittedName>
</protein>
<dbReference type="PANTHER" id="PTHR44757">
    <property type="entry name" value="DIGUANYLATE CYCLASE DGCP"/>
    <property type="match status" value="1"/>
</dbReference>
<dbReference type="SUPFAM" id="SSF141868">
    <property type="entry name" value="EAL domain-like"/>
    <property type="match status" value="1"/>
</dbReference>
<accession>A0ABS8W6W7</accession>
<feature type="transmembrane region" description="Helical" evidence="1">
    <location>
        <begin position="97"/>
        <end position="124"/>
    </location>
</feature>
<comment type="caution">
    <text evidence="4">The sequence shown here is derived from an EMBL/GenBank/DDBJ whole genome shotgun (WGS) entry which is preliminary data.</text>
</comment>
<dbReference type="SMART" id="SM00267">
    <property type="entry name" value="GGDEF"/>
    <property type="match status" value="1"/>
</dbReference>
<keyword evidence="1" id="KW-1133">Transmembrane helix</keyword>
<evidence type="ECO:0000256" key="1">
    <source>
        <dbReference type="SAM" id="Phobius"/>
    </source>
</evidence>
<gene>
    <name evidence="4" type="ORF">K6Y31_00375</name>
</gene>
<name>A0ABS8W6W7_9GAMM</name>
<evidence type="ECO:0000259" key="3">
    <source>
        <dbReference type="PROSITE" id="PS50887"/>
    </source>
</evidence>
<proteinExistence type="predicted"/>
<keyword evidence="1" id="KW-0812">Transmembrane</keyword>
<evidence type="ECO:0000259" key="2">
    <source>
        <dbReference type="PROSITE" id="PS50883"/>
    </source>
</evidence>
<dbReference type="Gene3D" id="3.30.70.270">
    <property type="match status" value="1"/>
</dbReference>
<evidence type="ECO:0000313" key="5">
    <source>
        <dbReference type="Proteomes" id="UP001201273"/>
    </source>
</evidence>
<dbReference type="CDD" id="cd01949">
    <property type="entry name" value="GGDEF"/>
    <property type="match status" value="1"/>
</dbReference>
<dbReference type="SMART" id="SM00052">
    <property type="entry name" value="EAL"/>
    <property type="match status" value="1"/>
</dbReference>
<dbReference type="PROSITE" id="PS50883">
    <property type="entry name" value="EAL"/>
    <property type="match status" value="1"/>
</dbReference>
<feature type="domain" description="GGDEF" evidence="3">
    <location>
        <begin position="197"/>
        <end position="331"/>
    </location>
</feature>
<dbReference type="InterPro" id="IPR035919">
    <property type="entry name" value="EAL_sf"/>
</dbReference>
<dbReference type="RefSeq" id="WP_233050899.1">
    <property type="nucleotide sequence ID" value="NZ_JAIMJA010000001.1"/>
</dbReference>
<dbReference type="InterPro" id="IPR001633">
    <property type="entry name" value="EAL_dom"/>
</dbReference>
<dbReference type="InterPro" id="IPR043128">
    <property type="entry name" value="Rev_trsase/Diguanyl_cyclase"/>
</dbReference>
<dbReference type="CDD" id="cd01948">
    <property type="entry name" value="EAL"/>
    <property type="match status" value="1"/>
</dbReference>
<dbReference type="Proteomes" id="UP001201273">
    <property type="component" value="Unassembled WGS sequence"/>
</dbReference>
<dbReference type="PROSITE" id="PS50887">
    <property type="entry name" value="GGDEF"/>
    <property type="match status" value="1"/>
</dbReference>
<sequence>MVTINTTLRSLLSIKFWIDTFYYVAVVLIFYTLFSEHQLARYSYLFYPLLMLFAKHTENGHFRKLAAIFSLGLIVTGGIVDPLSLDQVEETFLLIPLTYIILFPSSLWPIASAFLILSTYFFTLKGSEFDEFIEDGIELITISSFASVMAYFQQKLKYQMINYRKESMTDYLTQLPNRKGFYYDIAQLKVKMESTLFPTALLQIDLDGFKRINDNMGHNIGDLVLKEFAQRLKSLESNFIRAYRIGGDEFAVVIREEFALEQEANTLSQRIISFADSPYHLAKREYHLTASIGIALYSDASGLNDIWCRNADIAMYRSKAQGKNTYHWFDHELIQETIRKYQLEQELMSALEQEQFYLLYQPKVDVKKGVISGVEALVRWKHPDLGVIPPIDFISIAEESQQIIALGAWVMQQSCYQGKRWLDAGQEVAISVNVSAVQLAHDDVYEMIKRALTEAALPGYLLQVEITESAIMENSNHIIDTFSQLRALGVKVAIDDFGVAYSSLNYLRRLPIDILKIDKSFVDDCVTNQKDRMIVRTVVQLGHNLGMSVTAEGVEDEAQLALLKTEGCDEYQGYLFSKPVSAPEISELLFSKR</sequence>
<dbReference type="InterPro" id="IPR052155">
    <property type="entry name" value="Biofilm_reg_signaling"/>
</dbReference>
<dbReference type="EMBL" id="JAIMJA010000001">
    <property type="protein sequence ID" value="MCE2593276.1"/>
    <property type="molecule type" value="Genomic_DNA"/>
</dbReference>
<keyword evidence="1" id="KW-0472">Membrane</keyword>